<keyword evidence="2 9" id="KW-0813">Transport</keyword>
<keyword evidence="8 9" id="KW-0472">Membrane</keyword>
<dbReference type="OrthoDB" id="9766870at2"/>
<protein>
    <submittedName>
        <fullName evidence="11">Binding-protein-dependent transport systems inner membrane component</fullName>
    </submittedName>
</protein>
<reference evidence="11" key="1">
    <citation type="submission" date="2006-06" db="EMBL/GenBank/DDBJ databases">
        <title>Complete sequence of chromosome of Chelativorans sp. BNC1.</title>
        <authorList>
            <consortium name="US DOE Joint Genome Institute"/>
            <person name="Copeland A."/>
            <person name="Lucas S."/>
            <person name="Lapidus A."/>
            <person name="Barry K."/>
            <person name="Detter J.C."/>
            <person name="Glavina del Rio T."/>
            <person name="Hammon N."/>
            <person name="Israni S."/>
            <person name="Dalin E."/>
            <person name="Tice H."/>
            <person name="Pitluck S."/>
            <person name="Chertkov O."/>
            <person name="Brettin T."/>
            <person name="Bruce D."/>
            <person name="Han C."/>
            <person name="Tapia R."/>
            <person name="Gilna P."/>
            <person name="Schmutz J."/>
            <person name="Larimer F."/>
            <person name="Land M."/>
            <person name="Hauser L."/>
            <person name="Kyrpides N."/>
            <person name="Mikhailova N."/>
            <person name="Richardson P."/>
        </authorList>
    </citation>
    <scope>NUCLEOTIDE SEQUENCE</scope>
    <source>
        <strain evidence="11">BNC1</strain>
    </source>
</reference>
<evidence type="ECO:0000256" key="6">
    <source>
        <dbReference type="ARBA" id="ARBA00022927"/>
    </source>
</evidence>
<sequence>MIAATQPQRGRIRIGMTVPGAIGISLVVLIVGLTILAPSISPFSPSDQDLYNLYAAPNLNSAHILGTDAIGQDLLSRILYGGRMPLLIAGSACLLSAIVGVGLGVLAGARGGWIDQFLGRLADIQLAMPSIILALVLLAFAGVNLINLVIVITLATWPSQFRLTRAHAMSLRRQNFIEAAEMGGGSTGQIILRHYLPNVMPLAIVTTTLNLSTSLLLEASLSYLGLGVQPPTPDWGQMVAAGQSQLGAAWWLSVAPGVMLMLLILGIQLSGDWLAGRLSVRGMIRFQGWKKS</sequence>
<keyword evidence="7 9" id="KW-1133">Transmembrane helix</keyword>
<dbReference type="Gene3D" id="1.10.3720.10">
    <property type="entry name" value="MetI-like"/>
    <property type="match status" value="1"/>
</dbReference>
<evidence type="ECO:0000256" key="1">
    <source>
        <dbReference type="ARBA" id="ARBA00004651"/>
    </source>
</evidence>
<dbReference type="eggNOG" id="COG1173">
    <property type="taxonomic scope" value="Bacteria"/>
</dbReference>
<dbReference type="GO" id="GO:0015833">
    <property type="term" value="P:peptide transport"/>
    <property type="evidence" value="ECO:0007669"/>
    <property type="project" value="UniProtKB-KW"/>
</dbReference>
<feature type="transmembrane region" description="Helical" evidence="9">
    <location>
        <begin position="12"/>
        <end position="37"/>
    </location>
</feature>
<evidence type="ECO:0000256" key="5">
    <source>
        <dbReference type="ARBA" id="ARBA00022856"/>
    </source>
</evidence>
<dbReference type="EMBL" id="CP000390">
    <property type="protein sequence ID" value="ABG65107.1"/>
    <property type="molecule type" value="Genomic_DNA"/>
</dbReference>
<evidence type="ECO:0000256" key="7">
    <source>
        <dbReference type="ARBA" id="ARBA00022989"/>
    </source>
</evidence>
<dbReference type="GO" id="GO:0055085">
    <property type="term" value="P:transmembrane transport"/>
    <property type="evidence" value="ECO:0007669"/>
    <property type="project" value="InterPro"/>
</dbReference>
<gene>
    <name evidence="11" type="ordered locus">Meso_3739</name>
</gene>
<feature type="transmembrane region" description="Helical" evidence="9">
    <location>
        <begin position="130"/>
        <end position="155"/>
    </location>
</feature>
<dbReference type="Pfam" id="PF00528">
    <property type="entry name" value="BPD_transp_1"/>
    <property type="match status" value="1"/>
</dbReference>
<proteinExistence type="inferred from homology"/>
<evidence type="ECO:0000256" key="2">
    <source>
        <dbReference type="ARBA" id="ARBA00022448"/>
    </source>
</evidence>
<dbReference type="PANTHER" id="PTHR43386:SF1">
    <property type="entry name" value="D,D-DIPEPTIDE TRANSPORT SYSTEM PERMEASE PROTEIN DDPC-RELATED"/>
    <property type="match status" value="1"/>
</dbReference>
<feature type="domain" description="ABC transmembrane type-1" evidence="10">
    <location>
        <begin position="82"/>
        <end position="271"/>
    </location>
</feature>
<keyword evidence="3" id="KW-1003">Cell membrane</keyword>
<dbReference type="SUPFAM" id="SSF161098">
    <property type="entry name" value="MetI-like"/>
    <property type="match status" value="1"/>
</dbReference>
<dbReference type="PANTHER" id="PTHR43386">
    <property type="entry name" value="OLIGOPEPTIDE TRANSPORT SYSTEM PERMEASE PROTEIN APPC"/>
    <property type="match status" value="1"/>
</dbReference>
<name>Q11BW8_CHESB</name>
<dbReference type="GO" id="GO:0015031">
    <property type="term" value="P:protein transport"/>
    <property type="evidence" value="ECO:0007669"/>
    <property type="project" value="UniProtKB-KW"/>
</dbReference>
<keyword evidence="5" id="KW-0571">Peptide transport</keyword>
<dbReference type="STRING" id="266779.Meso_3739"/>
<keyword evidence="6" id="KW-0653">Protein transport</keyword>
<dbReference type="InterPro" id="IPR035906">
    <property type="entry name" value="MetI-like_sf"/>
</dbReference>
<accession>Q11BW8</accession>
<comment type="subcellular location">
    <subcellularLocation>
        <location evidence="1 9">Cell membrane</location>
        <topology evidence="1 9">Multi-pass membrane protein</topology>
    </subcellularLocation>
</comment>
<dbReference type="PROSITE" id="PS50928">
    <property type="entry name" value="ABC_TM1"/>
    <property type="match status" value="1"/>
</dbReference>
<dbReference type="CDD" id="cd06261">
    <property type="entry name" value="TM_PBP2"/>
    <property type="match status" value="1"/>
</dbReference>
<evidence type="ECO:0000256" key="9">
    <source>
        <dbReference type="RuleBase" id="RU363032"/>
    </source>
</evidence>
<evidence type="ECO:0000259" key="10">
    <source>
        <dbReference type="PROSITE" id="PS50928"/>
    </source>
</evidence>
<dbReference type="InterPro" id="IPR000515">
    <property type="entry name" value="MetI-like"/>
</dbReference>
<evidence type="ECO:0000256" key="8">
    <source>
        <dbReference type="ARBA" id="ARBA00023136"/>
    </source>
</evidence>
<dbReference type="InterPro" id="IPR050366">
    <property type="entry name" value="BP-dependent_transpt_permease"/>
</dbReference>
<comment type="similarity">
    <text evidence="9">Belongs to the binding-protein-dependent transport system permease family.</text>
</comment>
<evidence type="ECO:0000313" key="11">
    <source>
        <dbReference type="EMBL" id="ABG65107.1"/>
    </source>
</evidence>
<organism evidence="11">
    <name type="scientific">Chelativorans sp. (strain BNC1)</name>
    <dbReference type="NCBI Taxonomy" id="266779"/>
    <lineage>
        <taxon>Bacteria</taxon>
        <taxon>Pseudomonadati</taxon>
        <taxon>Pseudomonadota</taxon>
        <taxon>Alphaproteobacteria</taxon>
        <taxon>Hyphomicrobiales</taxon>
        <taxon>Phyllobacteriaceae</taxon>
        <taxon>Chelativorans</taxon>
    </lineage>
</organism>
<keyword evidence="4 9" id="KW-0812">Transmembrane</keyword>
<dbReference type="AlphaFoldDB" id="Q11BW8"/>
<feature type="transmembrane region" description="Helical" evidence="9">
    <location>
        <begin position="248"/>
        <end position="275"/>
    </location>
</feature>
<dbReference type="KEGG" id="mes:Meso_3739"/>
<evidence type="ECO:0000256" key="4">
    <source>
        <dbReference type="ARBA" id="ARBA00022692"/>
    </source>
</evidence>
<evidence type="ECO:0000256" key="3">
    <source>
        <dbReference type="ARBA" id="ARBA00022475"/>
    </source>
</evidence>
<feature type="transmembrane region" description="Helical" evidence="9">
    <location>
        <begin position="86"/>
        <end position="109"/>
    </location>
</feature>
<dbReference type="HOGENOM" id="CLU_028518_1_1_5"/>
<dbReference type="GO" id="GO:0005886">
    <property type="term" value="C:plasma membrane"/>
    <property type="evidence" value="ECO:0007669"/>
    <property type="project" value="UniProtKB-SubCell"/>
</dbReference>